<dbReference type="GO" id="GO:0008237">
    <property type="term" value="F:metallopeptidase activity"/>
    <property type="evidence" value="ECO:0007669"/>
    <property type="project" value="InterPro"/>
</dbReference>
<dbReference type="InParanoid" id="A0A4S2MJD0"/>
<feature type="compositionally biased region" description="Low complexity" evidence="1">
    <location>
        <begin position="456"/>
        <end position="469"/>
    </location>
</feature>
<evidence type="ECO:0000313" key="3">
    <source>
        <dbReference type="EMBL" id="TGZ76952.1"/>
    </source>
</evidence>
<evidence type="ECO:0000256" key="1">
    <source>
        <dbReference type="SAM" id="MobiDB-lite"/>
    </source>
</evidence>
<reference evidence="3 4" key="1">
    <citation type="submission" date="2019-04" db="EMBL/GenBank/DDBJ databases">
        <title>Comparative genomics and transcriptomics to analyze fruiting body development in filamentous ascomycetes.</title>
        <authorList>
            <consortium name="DOE Joint Genome Institute"/>
            <person name="Lutkenhaus R."/>
            <person name="Traeger S."/>
            <person name="Breuer J."/>
            <person name="Kuo A."/>
            <person name="Lipzen A."/>
            <person name="Pangilinan J."/>
            <person name="Dilworth D."/>
            <person name="Sandor L."/>
            <person name="Poggeler S."/>
            <person name="Barry K."/>
            <person name="Grigoriev I.V."/>
            <person name="Nowrousian M."/>
        </authorList>
    </citation>
    <scope>NUCLEOTIDE SEQUENCE [LARGE SCALE GENOMIC DNA]</scope>
    <source>
        <strain evidence="3 4">CBS 389.68</strain>
    </source>
</reference>
<keyword evidence="4" id="KW-1185">Reference proteome</keyword>
<gene>
    <name evidence="3" type="ORF">EX30DRAFT_352223</name>
</gene>
<feature type="chain" id="PRO_5020872879" evidence="2">
    <location>
        <begin position="22"/>
        <end position="476"/>
    </location>
</feature>
<dbReference type="Gene3D" id="3.40.390.10">
    <property type="entry name" value="Collagenase (Catalytic Domain)"/>
    <property type="match status" value="1"/>
</dbReference>
<feature type="signal peptide" evidence="2">
    <location>
        <begin position="1"/>
        <end position="21"/>
    </location>
</feature>
<evidence type="ECO:0000256" key="2">
    <source>
        <dbReference type="SAM" id="SignalP"/>
    </source>
</evidence>
<name>A0A4S2MJD0_9PEZI</name>
<keyword evidence="2" id="KW-0732">Signal</keyword>
<feature type="region of interest" description="Disordered" evidence="1">
    <location>
        <begin position="455"/>
        <end position="476"/>
    </location>
</feature>
<dbReference type="AlphaFoldDB" id="A0A4S2MJD0"/>
<dbReference type="InterPro" id="IPR024079">
    <property type="entry name" value="MetalloPept_cat_dom_sf"/>
</dbReference>
<dbReference type="Proteomes" id="UP000298138">
    <property type="component" value="Unassembled WGS sequence"/>
</dbReference>
<dbReference type="EMBL" id="ML220162">
    <property type="protein sequence ID" value="TGZ76952.1"/>
    <property type="molecule type" value="Genomic_DNA"/>
</dbReference>
<feature type="region of interest" description="Disordered" evidence="1">
    <location>
        <begin position="26"/>
        <end position="58"/>
    </location>
</feature>
<protein>
    <submittedName>
        <fullName evidence="3">Uncharacterized protein</fullName>
    </submittedName>
</protein>
<sequence length="476" mass="52921">MQLSLSHLAVLVIAFTDLGFGQPTKQPAGSSFSSAPTLRTQGPIQHSMTRSGRESPPLPYAEEQMKWRLVHRKSCGRFLGLDGFDKHLLLAADESITVIQTAAGLLEKVIKTPVKAWKPTQDKSKTLELGQVERKNRREDALLAGIRSLGSLLFGIDADMTQRNVVAYALRKVSFKRSTRYLTVPNRGSSRIYCGDKNIAREAYFKEGKPKFKDASADLLIRGGVEETSNVFVSPCQQSNGEIFGFSGMAFPATWMPGDSLTATSFNAIYLCETEFAASHHTRSYNFRASGVSSPHPPLDLAGLMEKKIVPLLKKTTLQNILYHLLHYTVVHEFMHMRRWDEESSPYPANTANAQSIYTVDVPGGYGWDNCVLLGASMDKKEYPIKIEDQPSNNADSHAIFAIGSYMLNYMSEMDEKDNPDSITLRFFTPDGKLFEKPGFNYGKGEAAHFIDNIIKTSKTPTTPTKSTSRPNSPNR</sequence>
<feature type="compositionally biased region" description="Polar residues" evidence="1">
    <location>
        <begin position="26"/>
        <end position="50"/>
    </location>
</feature>
<evidence type="ECO:0000313" key="4">
    <source>
        <dbReference type="Proteomes" id="UP000298138"/>
    </source>
</evidence>
<organism evidence="3 4">
    <name type="scientific">Ascodesmis nigricans</name>
    <dbReference type="NCBI Taxonomy" id="341454"/>
    <lineage>
        <taxon>Eukaryota</taxon>
        <taxon>Fungi</taxon>
        <taxon>Dikarya</taxon>
        <taxon>Ascomycota</taxon>
        <taxon>Pezizomycotina</taxon>
        <taxon>Pezizomycetes</taxon>
        <taxon>Pezizales</taxon>
        <taxon>Ascodesmidaceae</taxon>
        <taxon>Ascodesmis</taxon>
    </lineage>
</organism>
<accession>A0A4S2MJD0</accession>
<proteinExistence type="predicted"/>